<dbReference type="EMBL" id="JROU02001384">
    <property type="protein sequence ID" value="OEH76643.1"/>
    <property type="molecule type" value="Genomic_DNA"/>
</dbReference>
<name>A0A1D3CZK3_9EIME</name>
<dbReference type="InterPro" id="IPR001357">
    <property type="entry name" value="BRCT_dom"/>
</dbReference>
<gene>
    <name evidence="4" type="ORF">cyc_05645</name>
</gene>
<dbReference type="AlphaFoldDB" id="A0A1D3CZK3"/>
<dbReference type="InParanoid" id="A0A1D3CZK3"/>
<feature type="region of interest" description="Disordered" evidence="2">
    <location>
        <begin position="231"/>
        <end position="252"/>
    </location>
</feature>
<dbReference type="Proteomes" id="UP000095192">
    <property type="component" value="Unassembled WGS sequence"/>
</dbReference>
<feature type="compositionally biased region" description="Basic residues" evidence="2">
    <location>
        <begin position="641"/>
        <end position="655"/>
    </location>
</feature>
<evidence type="ECO:0000313" key="5">
    <source>
        <dbReference type="Proteomes" id="UP000095192"/>
    </source>
</evidence>
<feature type="compositionally biased region" description="Basic and acidic residues" evidence="2">
    <location>
        <begin position="656"/>
        <end position="667"/>
    </location>
</feature>
<feature type="compositionally biased region" description="Basic and acidic residues" evidence="2">
    <location>
        <begin position="239"/>
        <end position="252"/>
    </location>
</feature>
<keyword evidence="5" id="KW-1185">Reference proteome</keyword>
<proteinExistence type="predicted"/>
<dbReference type="VEuPathDB" id="ToxoDB:LOC34621970"/>
<organism evidence="4 5">
    <name type="scientific">Cyclospora cayetanensis</name>
    <dbReference type="NCBI Taxonomy" id="88456"/>
    <lineage>
        <taxon>Eukaryota</taxon>
        <taxon>Sar</taxon>
        <taxon>Alveolata</taxon>
        <taxon>Apicomplexa</taxon>
        <taxon>Conoidasida</taxon>
        <taxon>Coccidia</taxon>
        <taxon>Eucoccidiorida</taxon>
        <taxon>Eimeriorina</taxon>
        <taxon>Eimeriidae</taxon>
        <taxon>Cyclospora</taxon>
    </lineage>
</organism>
<feature type="domain" description="BRCT" evidence="3">
    <location>
        <begin position="399"/>
        <end position="497"/>
    </location>
</feature>
<sequence length="887" mass="95068">MRQKAEALLRRAVADGSILVADLQGVARILKLDPNLGEAVVAVKLQEVDGGTLLAMQPQNFASSLSLTKPEQGKRLEAFLTALKKVSEASSESEQLQEQRCQAASTATEASAAADLATKKKRTENEKAEAAAAPIKPKKASISRGLQAPRVSGLKRPHHVATAADPCLAAAPASPAAAERAAALTLAGVQHNSAEQNALQEERADIRAAKKQKKQRKHKENCKVAIVKNQTHGVRQPRQRSDMPQERHQEAPHIAEKPRMSIRTRVMSWASSVIALKRQFDESVARQLARKSKQLLISTTGFPEGAGVQVELPALVRRLGPVGSTPTTFEWRPQAPEKVTHLICSNGLMRPTVKLYFAMASNSMLLKEDFLKEAKRQKAWPDPMHYQRDDFPSVELRGKSNWLLRGVRISIEGPYNDAGLSKHQLQSLVIAAGGSLADEASAAIRLLADAETLRRRHARGLCAPSKNGQGQLNVFSTQWLLDCIAAWRYLPLEKYALSLSAPPQQICSGDGPSDAFGGEKAPKGRSIDTVPLDKAERVEKGTPQPPSCAGATPSLHQGELTEGPQRATGKRRNYKRLPTVSLEQACADVEAPSANASCGVTHGHEEGRQQGEGQLQLQPLQQHREQECMSVPVELVEQTAKQKKATKKQNTKKRKQTLEKETHERDSRKRKKSAAHLINEVEKQSVVQHPLAAAVMNTAESALAGENGKDHLMGSPAFSNSPCSIPGTVRAGVKGSTGSEAVAEDALGPSPAICDYEESEAFQRRSDTLPCDAGSAAEGLPATALAPEAVTDSAGAPRGECPADVPQVGACVDSLESPGEQLEVAGLFEAEEDGDASGYNFDLDQPYSSGPDTTGVIGTKGGPGLTQQELSGGFHVNENVPCNNSSP</sequence>
<dbReference type="PROSITE" id="PS50172">
    <property type="entry name" value="BRCT"/>
    <property type="match status" value="1"/>
</dbReference>
<dbReference type="VEuPathDB" id="ToxoDB:cyc_05645"/>
<evidence type="ECO:0000313" key="4">
    <source>
        <dbReference type="EMBL" id="OEH76643.1"/>
    </source>
</evidence>
<dbReference type="InterPro" id="IPR036420">
    <property type="entry name" value="BRCT_dom_sf"/>
</dbReference>
<accession>A0A1D3CZK3</accession>
<comment type="caution">
    <text evidence="4">The sequence shown here is derived from an EMBL/GenBank/DDBJ whole genome shotgun (WGS) entry which is preliminary data.</text>
</comment>
<feature type="region of interest" description="Disordered" evidence="2">
    <location>
        <begin position="639"/>
        <end position="674"/>
    </location>
</feature>
<feature type="region of interest" description="Disordered" evidence="2">
    <location>
        <begin position="835"/>
        <end position="887"/>
    </location>
</feature>
<reference evidence="4 5" key="1">
    <citation type="journal article" date="2016" name="BMC Genomics">
        <title>Comparative genomics reveals Cyclospora cayetanensis possesses coccidia-like metabolism and invasion components but unique surface antigens.</title>
        <authorList>
            <person name="Liu S."/>
            <person name="Wang L."/>
            <person name="Zheng H."/>
            <person name="Xu Z."/>
            <person name="Roellig D.M."/>
            <person name="Li N."/>
            <person name="Frace M.A."/>
            <person name="Tang K."/>
            <person name="Arrowood M.J."/>
            <person name="Moss D.M."/>
            <person name="Zhang L."/>
            <person name="Feng Y."/>
            <person name="Xiao L."/>
        </authorList>
    </citation>
    <scope>NUCLEOTIDE SEQUENCE [LARGE SCALE GENOMIC DNA]</scope>
    <source>
        <strain evidence="4 5">CHN_HEN01</strain>
    </source>
</reference>
<dbReference type="SUPFAM" id="SSF52113">
    <property type="entry name" value="BRCT domain"/>
    <property type="match status" value="1"/>
</dbReference>
<feature type="region of interest" description="Disordered" evidence="2">
    <location>
        <begin position="112"/>
        <end position="145"/>
    </location>
</feature>
<feature type="region of interest" description="Disordered" evidence="2">
    <location>
        <begin position="508"/>
        <end position="574"/>
    </location>
</feature>
<feature type="compositionally biased region" description="Basic and acidic residues" evidence="2">
    <location>
        <begin position="520"/>
        <end position="540"/>
    </location>
</feature>
<evidence type="ECO:0000256" key="1">
    <source>
        <dbReference type="SAM" id="Coils"/>
    </source>
</evidence>
<keyword evidence="1" id="KW-0175">Coiled coil</keyword>
<evidence type="ECO:0000256" key="2">
    <source>
        <dbReference type="SAM" id="MobiDB-lite"/>
    </source>
</evidence>
<evidence type="ECO:0000259" key="3">
    <source>
        <dbReference type="PROSITE" id="PS50172"/>
    </source>
</evidence>
<dbReference type="Gene3D" id="3.40.50.10190">
    <property type="entry name" value="BRCT domain"/>
    <property type="match status" value="2"/>
</dbReference>
<feature type="coiled-coil region" evidence="1">
    <location>
        <begin position="192"/>
        <end position="219"/>
    </location>
</feature>
<protein>
    <recommendedName>
        <fullName evidence="3">BRCT domain-containing protein</fullName>
    </recommendedName>
</protein>